<evidence type="ECO:0000313" key="2">
    <source>
        <dbReference type="EMBL" id="GAI63765.1"/>
    </source>
</evidence>
<dbReference type="GO" id="GO:0003824">
    <property type="term" value="F:catalytic activity"/>
    <property type="evidence" value="ECO:0007669"/>
    <property type="project" value="InterPro"/>
</dbReference>
<dbReference type="PANTHER" id="PTHR43798">
    <property type="entry name" value="MONOACYLGLYCEROL LIPASE"/>
    <property type="match status" value="1"/>
</dbReference>
<comment type="caution">
    <text evidence="2">The sequence shown here is derived from an EMBL/GenBank/DDBJ whole genome shotgun (WGS) entry which is preliminary data.</text>
</comment>
<dbReference type="InterPro" id="IPR000639">
    <property type="entry name" value="Epox_hydrolase-like"/>
</dbReference>
<dbReference type="PRINTS" id="PR00412">
    <property type="entry name" value="EPOXHYDRLASE"/>
</dbReference>
<name>X1RKS1_9ZZZZ</name>
<dbReference type="AlphaFoldDB" id="X1RKS1"/>
<dbReference type="SUPFAM" id="SSF53474">
    <property type="entry name" value="alpha/beta-Hydrolases"/>
    <property type="match status" value="1"/>
</dbReference>
<gene>
    <name evidence="2" type="ORF">S12H4_08195</name>
</gene>
<dbReference type="InterPro" id="IPR050266">
    <property type="entry name" value="AB_hydrolase_sf"/>
</dbReference>
<dbReference type="Pfam" id="PF00561">
    <property type="entry name" value="Abhydrolase_1"/>
    <property type="match status" value="1"/>
</dbReference>
<dbReference type="InterPro" id="IPR029058">
    <property type="entry name" value="AB_hydrolase_fold"/>
</dbReference>
<dbReference type="EMBL" id="BARW01003134">
    <property type="protein sequence ID" value="GAI63765.1"/>
    <property type="molecule type" value="Genomic_DNA"/>
</dbReference>
<dbReference type="Gene3D" id="3.40.50.1820">
    <property type="entry name" value="alpha/beta hydrolase"/>
    <property type="match status" value="1"/>
</dbReference>
<protein>
    <recommendedName>
        <fullName evidence="1">AB hydrolase-1 domain-containing protein</fullName>
    </recommendedName>
</protein>
<accession>X1RKS1</accession>
<proteinExistence type="predicted"/>
<dbReference type="InterPro" id="IPR000073">
    <property type="entry name" value="AB_hydrolase_1"/>
</dbReference>
<dbReference type="PRINTS" id="PR00111">
    <property type="entry name" value="ABHYDROLASE"/>
</dbReference>
<feature type="domain" description="AB hydrolase-1" evidence="1">
    <location>
        <begin position="22"/>
        <end position="255"/>
    </location>
</feature>
<evidence type="ECO:0000259" key="1">
    <source>
        <dbReference type="Pfam" id="PF00561"/>
    </source>
</evidence>
<sequence>MPFVELDKGYKIFYLDKGKGKNIIFIHGFLGSSWLYQTQIDYFSDKYRTIAIDHLGHGKSDKPESESYELSDLAEYLEETLSKIIGEEKIILVGHSMGGMISLIYATSPKFVKRLEGLILMATAPKLNNPGLVQYVKDLKSGEMSLKDRETIETVFVGLCFQRKARKEQTELIKEFVDLTLLNEEYVGLRTMESIVNNFDVEDKLKDISVPTLILSGDRDLFILPEESKMMNEKIPNSNLVILTPKIGHMIQYEAYEDYTKEIEEFLKTV</sequence>
<reference evidence="2" key="1">
    <citation type="journal article" date="2014" name="Front. Microbiol.">
        <title>High frequency of phylogenetically diverse reductive dehalogenase-homologous genes in deep subseafloor sedimentary metagenomes.</title>
        <authorList>
            <person name="Kawai M."/>
            <person name="Futagami T."/>
            <person name="Toyoda A."/>
            <person name="Takaki Y."/>
            <person name="Nishi S."/>
            <person name="Hori S."/>
            <person name="Arai W."/>
            <person name="Tsubouchi T."/>
            <person name="Morono Y."/>
            <person name="Uchiyama I."/>
            <person name="Ito T."/>
            <person name="Fujiyama A."/>
            <person name="Inagaki F."/>
            <person name="Takami H."/>
        </authorList>
    </citation>
    <scope>NUCLEOTIDE SEQUENCE</scope>
    <source>
        <strain evidence="2">Expedition CK06-06</strain>
    </source>
</reference>
<organism evidence="2">
    <name type="scientific">marine sediment metagenome</name>
    <dbReference type="NCBI Taxonomy" id="412755"/>
    <lineage>
        <taxon>unclassified sequences</taxon>
        <taxon>metagenomes</taxon>
        <taxon>ecological metagenomes</taxon>
    </lineage>
</organism>